<keyword evidence="1" id="KW-0472">Membrane</keyword>
<evidence type="ECO:0000313" key="2">
    <source>
        <dbReference type="EMBL" id="ADZ10218.1"/>
    </source>
</evidence>
<name>F0TBE9_METLA</name>
<dbReference type="Proteomes" id="UP000007490">
    <property type="component" value="Chromosome"/>
</dbReference>
<keyword evidence="1" id="KW-1133">Transmembrane helix</keyword>
<dbReference type="HOGENOM" id="CLU_1458207_0_0_2"/>
<keyword evidence="3" id="KW-1185">Reference proteome</keyword>
<reference evidence="3" key="1">
    <citation type="submission" date="2011-02" db="EMBL/GenBank/DDBJ databases">
        <title>Complete sequence of Methanobacterium sp. AL-21.</title>
        <authorList>
            <consortium name="US DOE Joint Genome Institute"/>
            <person name="Lucas S."/>
            <person name="Copeland A."/>
            <person name="Lapidus A."/>
            <person name="Cheng J.-F."/>
            <person name="Goodwin L."/>
            <person name="Pitluck S."/>
            <person name="Chertkov O."/>
            <person name="Detter J.C."/>
            <person name="Han C."/>
            <person name="Tapia R."/>
            <person name="Land M."/>
            <person name="Hauser L."/>
            <person name="Kyrpides N."/>
            <person name="Ivanova N."/>
            <person name="Mikhailova N."/>
            <person name="Pagani I."/>
            <person name="Cadillo-Quiroz H."/>
            <person name="Imachi H."/>
            <person name="Zinder S."/>
            <person name="Liu W."/>
            <person name="Woyke T."/>
        </authorList>
    </citation>
    <scope>NUCLEOTIDE SEQUENCE [LARGE SCALE GENOMIC DNA]</scope>
    <source>
        <strain evidence="3">AL-21</strain>
    </source>
</reference>
<accession>F0TBE9</accession>
<dbReference type="EMBL" id="CP002551">
    <property type="protein sequence ID" value="ADZ10218.1"/>
    <property type="molecule type" value="Genomic_DNA"/>
</dbReference>
<reference evidence="2 3" key="2">
    <citation type="journal article" date="2014" name="Int. J. Syst. Evol. Microbiol.">
        <title>Methanobacterium paludis sp. nov. and a novel strain of Methanobacterium lacus isolated from northern peatlands.</title>
        <authorList>
            <person name="Cadillo-Quiroz H."/>
            <person name="Brauer S.L."/>
            <person name="Goodson N."/>
            <person name="Yavitt J.B."/>
            <person name="Zinder S.H."/>
        </authorList>
    </citation>
    <scope>NUCLEOTIDE SEQUENCE [LARGE SCALE GENOMIC DNA]</scope>
    <source>
        <strain evidence="2 3">AL-21</strain>
    </source>
</reference>
<evidence type="ECO:0000256" key="1">
    <source>
        <dbReference type="SAM" id="Phobius"/>
    </source>
</evidence>
<dbReference type="KEGG" id="mel:Metbo_1999"/>
<dbReference type="AlphaFoldDB" id="F0TBE9"/>
<gene>
    <name evidence="2" type="ordered locus">Metbo_1999</name>
</gene>
<protein>
    <submittedName>
        <fullName evidence="2">Uncharacterized protein</fullName>
    </submittedName>
</protein>
<keyword evidence="1" id="KW-0812">Transmembrane</keyword>
<organism evidence="2 3">
    <name type="scientific">Methanobacterium lacus (strain AL-21)</name>
    <dbReference type="NCBI Taxonomy" id="877455"/>
    <lineage>
        <taxon>Archaea</taxon>
        <taxon>Methanobacteriati</taxon>
        <taxon>Methanobacteriota</taxon>
        <taxon>Methanomada group</taxon>
        <taxon>Methanobacteria</taxon>
        <taxon>Methanobacteriales</taxon>
        <taxon>Methanobacteriaceae</taxon>
        <taxon>Methanobacterium</taxon>
    </lineage>
</organism>
<feature type="transmembrane region" description="Helical" evidence="1">
    <location>
        <begin position="125"/>
        <end position="146"/>
    </location>
</feature>
<dbReference type="GeneID" id="10278459"/>
<sequence length="185" mass="19700" precursor="true">MIKKCGILMLSLLVLFVVPANAVQIGSQEESFNLNSDNEIKNIEIKDMLLNNNETADINGTVTNETTDLNSTVGNYTNETFVNSTVGNDTNSTVGNDTNSTVDKEKLKEQKQKLKENIVNTLNNVGVISGVVGGVLMTMSSILITVPDPTWITKVITAGCIVGTAAAAAVSIGCAISSILVQWFM</sequence>
<proteinExistence type="predicted"/>
<dbReference type="RefSeq" id="WP_013645569.1">
    <property type="nucleotide sequence ID" value="NC_015216.1"/>
</dbReference>
<evidence type="ECO:0000313" key="3">
    <source>
        <dbReference type="Proteomes" id="UP000007490"/>
    </source>
</evidence>
<feature type="transmembrane region" description="Helical" evidence="1">
    <location>
        <begin position="158"/>
        <end position="184"/>
    </location>
</feature>